<dbReference type="EMBL" id="AP023354">
    <property type="protein sequence ID" value="BCJ31485.1"/>
    <property type="molecule type" value="Genomic_DNA"/>
</dbReference>
<accession>A0A810L9C0</accession>
<reference evidence="9" key="1">
    <citation type="submission" date="2020-08" db="EMBL/GenBank/DDBJ databases">
        <title>Whole genome shotgun sequence of Actinocatenispora sera NBRC 101916.</title>
        <authorList>
            <person name="Komaki H."/>
            <person name="Tamura T."/>
        </authorList>
    </citation>
    <scope>NUCLEOTIDE SEQUENCE</scope>
    <source>
        <strain evidence="9">NBRC 101916</strain>
    </source>
</reference>
<dbReference type="Proteomes" id="UP000680750">
    <property type="component" value="Chromosome"/>
</dbReference>
<feature type="transmembrane region" description="Helical" evidence="7">
    <location>
        <begin position="82"/>
        <end position="103"/>
    </location>
</feature>
<feature type="transmembrane region" description="Helical" evidence="7">
    <location>
        <begin position="50"/>
        <end position="70"/>
    </location>
</feature>
<protein>
    <submittedName>
        <fullName evidence="9">ABC transporter</fullName>
    </submittedName>
</protein>
<gene>
    <name evidence="9" type="ORF">Asera_55930</name>
</gene>
<evidence type="ECO:0000313" key="9">
    <source>
        <dbReference type="EMBL" id="BCJ31485.1"/>
    </source>
</evidence>
<dbReference type="GO" id="GO:0055085">
    <property type="term" value="P:transmembrane transport"/>
    <property type="evidence" value="ECO:0007669"/>
    <property type="project" value="InterPro"/>
</dbReference>
<dbReference type="KEGG" id="aser:Asera_55930"/>
<comment type="similarity">
    <text evidence="7">Belongs to the binding-protein-dependent transport system permease family.</text>
</comment>
<dbReference type="SUPFAM" id="SSF161098">
    <property type="entry name" value="MetI-like"/>
    <property type="match status" value="1"/>
</dbReference>
<dbReference type="PANTHER" id="PTHR30193:SF37">
    <property type="entry name" value="INNER MEMBRANE ABC TRANSPORTER PERMEASE PROTEIN YCJO"/>
    <property type="match status" value="1"/>
</dbReference>
<feature type="domain" description="ABC transmembrane type-1" evidence="8">
    <location>
        <begin position="49"/>
        <end position="261"/>
    </location>
</feature>
<keyword evidence="6 7" id="KW-0472">Membrane</keyword>
<name>A0A810L9C0_9ACTN</name>
<evidence type="ECO:0000256" key="5">
    <source>
        <dbReference type="ARBA" id="ARBA00022989"/>
    </source>
</evidence>
<feature type="transmembrane region" description="Helical" evidence="7">
    <location>
        <begin position="135"/>
        <end position="155"/>
    </location>
</feature>
<keyword evidence="5 7" id="KW-1133">Transmembrane helix</keyword>
<dbReference type="GO" id="GO:0005886">
    <property type="term" value="C:plasma membrane"/>
    <property type="evidence" value="ECO:0007669"/>
    <property type="project" value="UniProtKB-SubCell"/>
</dbReference>
<feature type="transmembrane region" description="Helical" evidence="7">
    <location>
        <begin position="240"/>
        <end position="262"/>
    </location>
</feature>
<sequence length="277" mass="29645">MLFAVFALLPIVVVAYLSLTAWNGLGAPHWAGLANWRALVHDTEVPHGIRITLLLTVVSWVVQTPLALLLGVWSAGPQRHRAVLSAVFFLPLLLSLAAIALSWQALLDPNFGAPAALANALHIPSPNLIGDPHRALYVVVAVLAWQWVPFHTLIYQGAARQIPTQLYEAAALDGATRVRQFVAVTLPQLRHTVVASSVLMIVGSLTYFETILLLTGGGPGDATEVLPLHMYRTGFVGFDMGYASALALLLVVVGAGLSVLIVRASGFARMDSDREGL</sequence>
<evidence type="ECO:0000256" key="4">
    <source>
        <dbReference type="ARBA" id="ARBA00022692"/>
    </source>
</evidence>
<dbReference type="InterPro" id="IPR000515">
    <property type="entry name" value="MetI-like"/>
</dbReference>
<dbReference type="InterPro" id="IPR051393">
    <property type="entry name" value="ABC_transporter_permease"/>
</dbReference>
<dbReference type="InterPro" id="IPR035906">
    <property type="entry name" value="MetI-like_sf"/>
</dbReference>
<evidence type="ECO:0000313" key="10">
    <source>
        <dbReference type="Proteomes" id="UP000680750"/>
    </source>
</evidence>
<organism evidence="9 10">
    <name type="scientific">Actinocatenispora sera</name>
    <dbReference type="NCBI Taxonomy" id="390989"/>
    <lineage>
        <taxon>Bacteria</taxon>
        <taxon>Bacillati</taxon>
        <taxon>Actinomycetota</taxon>
        <taxon>Actinomycetes</taxon>
        <taxon>Micromonosporales</taxon>
        <taxon>Micromonosporaceae</taxon>
        <taxon>Actinocatenispora</taxon>
    </lineage>
</organism>
<dbReference type="AlphaFoldDB" id="A0A810L9C0"/>
<keyword evidence="2 7" id="KW-0813">Transport</keyword>
<evidence type="ECO:0000256" key="6">
    <source>
        <dbReference type="ARBA" id="ARBA00023136"/>
    </source>
</evidence>
<dbReference type="PANTHER" id="PTHR30193">
    <property type="entry name" value="ABC TRANSPORTER PERMEASE PROTEIN"/>
    <property type="match status" value="1"/>
</dbReference>
<evidence type="ECO:0000256" key="1">
    <source>
        <dbReference type="ARBA" id="ARBA00004651"/>
    </source>
</evidence>
<evidence type="ECO:0000256" key="3">
    <source>
        <dbReference type="ARBA" id="ARBA00022475"/>
    </source>
</evidence>
<evidence type="ECO:0000256" key="7">
    <source>
        <dbReference type="RuleBase" id="RU363032"/>
    </source>
</evidence>
<keyword evidence="3" id="KW-1003">Cell membrane</keyword>
<dbReference type="Pfam" id="PF00528">
    <property type="entry name" value="BPD_transp_1"/>
    <property type="match status" value="1"/>
</dbReference>
<comment type="subcellular location">
    <subcellularLocation>
        <location evidence="1 7">Cell membrane</location>
        <topology evidence="1 7">Multi-pass membrane protein</topology>
    </subcellularLocation>
</comment>
<dbReference type="PROSITE" id="PS50928">
    <property type="entry name" value="ABC_TM1"/>
    <property type="match status" value="1"/>
</dbReference>
<dbReference type="CDD" id="cd06261">
    <property type="entry name" value="TM_PBP2"/>
    <property type="match status" value="1"/>
</dbReference>
<keyword evidence="4 7" id="KW-0812">Transmembrane</keyword>
<dbReference type="Gene3D" id="1.10.3720.10">
    <property type="entry name" value="MetI-like"/>
    <property type="match status" value="1"/>
</dbReference>
<evidence type="ECO:0000256" key="2">
    <source>
        <dbReference type="ARBA" id="ARBA00022448"/>
    </source>
</evidence>
<evidence type="ECO:0000259" key="8">
    <source>
        <dbReference type="PROSITE" id="PS50928"/>
    </source>
</evidence>
<feature type="transmembrane region" description="Helical" evidence="7">
    <location>
        <begin position="198"/>
        <end position="220"/>
    </location>
</feature>
<keyword evidence="10" id="KW-1185">Reference proteome</keyword>
<proteinExistence type="inferred from homology"/>